<evidence type="ECO:0000313" key="2">
    <source>
        <dbReference type="Proteomes" id="UP000220045"/>
    </source>
</evidence>
<dbReference type="EMBL" id="NUEL01000060">
    <property type="protein sequence ID" value="PEJ01920.1"/>
    <property type="molecule type" value="Genomic_DNA"/>
</dbReference>
<reference evidence="1 2" key="1">
    <citation type="submission" date="2017-09" db="EMBL/GenBank/DDBJ databases">
        <title>Large-scale bioinformatics analysis of Bacillus genomes uncovers conserved roles of natural products in bacterial physiology.</title>
        <authorList>
            <consortium name="Agbiome Team Llc"/>
            <person name="Bleich R.M."/>
            <person name="Grubbs K.J."/>
            <person name="Santa Maria K.C."/>
            <person name="Allen S.E."/>
            <person name="Farag S."/>
            <person name="Shank E.A."/>
            <person name="Bowers A."/>
        </authorList>
    </citation>
    <scope>NUCLEOTIDE SEQUENCE [LARGE SCALE GENOMIC DNA]</scope>
    <source>
        <strain evidence="1 2">AFS004017</strain>
    </source>
</reference>
<protein>
    <recommendedName>
        <fullName evidence="3">Group-specific protein</fullName>
    </recommendedName>
</protein>
<evidence type="ECO:0000313" key="1">
    <source>
        <dbReference type="EMBL" id="PEJ01920.1"/>
    </source>
</evidence>
<evidence type="ECO:0008006" key="3">
    <source>
        <dbReference type="Google" id="ProtNLM"/>
    </source>
</evidence>
<organism evidence="1 2">
    <name type="scientific">Bacillus wiedmannii</name>
    <dbReference type="NCBI Taxonomy" id="1890302"/>
    <lineage>
        <taxon>Bacteria</taxon>
        <taxon>Bacillati</taxon>
        <taxon>Bacillota</taxon>
        <taxon>Bacilli</taxon>
        <taxon>Bacillales</taxon>
        <taxon>Bacillaceae</taxon>
        <taxon>Bacillus</taxon>
        <taxon>Bacillus cereus group</taxon>
    </lineage>
</organism>
<accession>A0A2C4HRW9</accession>
<dbReference type="Proteomes" id="UP000220045">
    <property type="component" value="Unassembled WGS sequence"/>
</dbReference>
<gene>
    <name evidence="1" type="ORF">CN684_27775</name>
</gene>
<sequence length="112" mass="13194">MWRCRMGVIVLFLGVVFAITFHVLTHRRMDAKKKKLYVVSLIFAIICSFIPITGENKSDFLYFGIPVENFIYYGGWEISFNPLGFFVNFILFYLVLKLIIKLRKSSEREVKK</sequence>
<name>A0A2C4HRW9_9BACI</name>
<comment type="caution">
    <text evidence="1">The sequence shown here is derived from an EMBL/GenBank/DDBJ whole genome shotgun (WGS) entry which is preliminary data.</text>
</comment>
<dbReference type="AlphaFoldDB" id="A0A2C4HRW9"/>
<proteinExistence type="predicted"/>